<comment type="cofactor">
    <cofactor evidence="11">
        <name>pyridoxal 5'-phosphate</name>
        <dbReference type="ChEBI" id="CHEBI:597326"/>
    </cofactor>
    <text evidence="11">Binds 1 pyridoxal phosphate per subunit.</text>
</comment>
<keyword evidence="7 11" id="KW-0663">Pyridoxal phosphate</keyword>
<keyword evidence="6 11" id="KW-0808">Transferase</keyword>
<dbReference type="AlphaFoldDB" id="A0A3D1JIL0"/>
<feature type="binding site" evidence="11">
    <location>
        <begin position="241"/>
        <end position="242"/>
    </location>
    <ligand>
        <name>pyridoxal 5'-phosphate</name>
        <dbReference type="ChEBI" id="CHEBI:597326"/>
    </ligand>
</feature>
<dbReference type="PIRSF" id="PIRSF000525">
    <property type="entry name" value="SerC"/>
    <property type="match status" value="1"/>
</dbReference>
<feature type="binding site" evidence="11">
    <location>
        <position position="199"/>
    </location>
    <ligand>
        <name>pyridoxal 5'-phosphate</name>
        <dbReference type="ChEBI" id="CHEBI:597326"/>
    </ligand>
</feature>
<dbReference type="EMBL" id="DPBP01000041">
    <property type="protein sequence ID" value="HCE18409.1"/>
    <property type="molecule type" value="Genomic_DNA"/>
</dbReference>
<dbReference type="InterPro" id="IPR015422">
    <property type="entry name" value="PyrdxlP-dep_Trfase_small"/>
</dbReference>
<dbReference type="EC" id="2.6.1.52" evidence="11"/>
<dbReference type="GO" id="GO:0005737">
    <property type="term" value="C:cytoplasm"/>
    <property type="evidence" value="ECO:0007669"/>
    <property type="project" value="UniProtKB-SubCell"/>
</dbReference>
<evidence type="ECO:0000313" key="14">
    <source>
        <dbReference type="EMBL" id="HCE18409.1"/>
    </source>
</evidence>
<comment type="similarity">
    <text evidence="3 11">Belongs to the class-V pyridoxal-phosphate-dependent aminotransferase family. SerC subfamily.</text>
</comment>
<dbReference type="Pfam" id="PF00266">
    <property type="entry name" value="Aminotran_5"/>
    <property type="match status" value="1"/>
</dbReference>
<dbReference type="InterPro" id="IPR015424">
    <property type="entry name" value="PyrdxlP-dep_Trfase"/>
</dbReference>
<dbReference type="InterPro" id="IPR020578">
    <property type="entry name" value="Aminotrans_V_PyrdxlP_BS"/>
</dbReference>
<feature type="modified residue" description="N6-(pyridoxal phosphate)lysine" evidence="11">
    <location>
        <position position="200"/>
    </location>
</feature>
<dbReference type="RefSeq" id="WP_062188731.1">
    <property type="nucleotide sequence ID" value="NZ_DF967965.1"/>
</dbReference>
<keyword evidence="8 11" id="KW-0718">Serine biosynthesis</keyword>
<evidence type="ECO:0000259" key="13">
    <source>
        <dbReference type="Pfam" id="PF00266"/>
    </source>
</evidence>
<proteinExistence type="inferred from homology"/>
<dbReference type="NCBIfam" id="TIGR01364">
    <property type="entry name" value="serC_1"/>
    <property type="match status" value="1"/>
</dbReference>
<comment type="caution">
    <text evidence="11">Lacks conserved residue(s) required for the propagation of feature annotation.</text>
</comment>
<keyword evidence="11" id="KW-0664">Pyridoxine biosynthesis</keyword>
<dbReference type="PANTHER" id="PTHR43247">
    <property type="entry name" value="PHOSPHOSERINE AMINOTRANSFERASE"/>
    <property type="match status" value="1"/>
</dbReference>
<feature type="binding site" evidence="11">
    <location>
        <begin position="79"/>
        <end position="80"/>
    </location>
    <ligand>
        <name>pyridoxal 5'-phosphate</name>
        <dbReference type="ChEBI" id="CHEBI:597326"/>
    </ligand>
</feature>
<dbReference type="PANTHER" id="PTHR43247:SF1">
    <property type="entry name" value="PHOSPHOSERINE AMINOTRANSFERASE"/>
    <property type="match status" value="1"/>
</dbReference>
<evidence type="ECO:0000256" key="9">
    <source>
        <dbReference type="ARBA" id="ARBA00047630"/>
    </source>
</evidence>
<dbReference type="FunFam" id="3.40.640.10:FF:000010">
    <property type="entry name" value="Phosphoserine aminotransferase"/>
    <property type="match status" value="1"/>
</dbReference>
<gene>
    <name evidence="11" type="primary">serC</name>
    <name evidence="14" type="ORF">DEQ80_11165</name>
</gene>
<evidence type="ECO:0000256" key="3">
    <source>
        <dbReference type="ARBA" id="ARBA00006904"/>
    </source>
</evidence>
<dbReference type="HAMAP" id="MF_00160">
    <property type="entry name" value="SerC_aminotrans_5"/>
    <property type="match status" value="1"/>
</dbReference>
<feature type="binding site" evidence="11">
    <location>
        <position position="155"/>
    </location>
    <ligand>
        <name>pyridoxal 5'-phosphate</name>
        <dbReference type="ChEBI" id="CHEBI:597326"/>
    </ligand>
</feature>
<evidence type="ECO:0000256" key="1">
    <source>
        <dbReference type="ARBA" id="ARBA00003483"/>
    </source>
</evidence>
<dbReference type="Gene3D" id="3.90.1150.10">
    <property type="entry name" value="Aspartate Aminotransferase, domain 1"/>
    <property type="match status" value="1"/>
</dbReference>
<accession>A0A3D1JIL0</accession>
<name>A0A3D1JIL0_9CHLR</name>
<reference evidence="14 15" key="1">
    <citation type="journal article" date="2018" name="Nat. Biotechnol.">
        <title>A standardized bacterial taxonomy based on genome phylogeny substantially revises the tree of life.</title>
        <authorList>
            <person name="Parks D.H."/>
            <person name="Chuvochina M."/>
            <person name="Waite D.W."/>
            <person name="Rinke C."/>
            <person name="Skarshewski A."/>
            <person name="Chaumeil P.A."/>
            <person name="Hugenholtz P."/>
        </authorList>
    </citation>
    <scope>NUCLEOTIDE SEQUENCE [LARGE SCALE GENOMIC DNA]</scope>
    <source>
        <strain evidence="14">UBA8781</strain>
    </source>
</reference>
<organism evidence="14 15">
    <name type="scientific">Anaerolinea thermolimosa</name>
    <dbReference type="NCBI Taxonomy" id="229919"/>
    <lineage>
        <taxon>Bacteria</taxon>
        <taxon>Bacillati</taxon>
        <taxon>Chloroflexota</taxon>
        <taxon>Anaerolineae</taxon>
        <taxon>Anaerolineales</taxon>
        <taxon>Anaerolineaceae</taxon>
        <taxon>Anaerolinea</taxon>
    </lineage>
</organism>
<dbReference type="PROSITE" id="PS00595">
    <property type="entry name" value="AA_TRANSFER_CLASS_5"/>
    <property type="match status" value="1"/>
</dbReference>
<evidence type="ECO:0000256" key="6">
    <source>
        <dbReference type="ARBA" id="ARBA00022679"/>
    </source>
</evidence>
<dbReference type="InterPro" id="IPR000192">
    <property type="entry name" value="Aminotrans_V_dom"/>
</dbReference>
<dbReference type="UniPathway" id="UPA00135">
    <property type="reaction ID" value="UER00197"/>
</dbReference>
<keyword evidence="5 11" id="KW-0028">Amino-acid biosynthesis</keyword>
<keyword evidence="11" id="KW-0963">Cytoplasm</keyword>
<comment type="function">
    <text evidence="1 11">Catalyzes the reversible conversion of 3-phosphohydroxypyruvate to phosphoserine and of 3-hydroxy-2-oxo-4-phosphonooxybutanoate to phosphohydroxythreonine.</text>
</comment>
<dbReference type="InterPro" id="IPR015421">
    <property type="entry name" value="PyrdxlP-dep_Trfase_major"/>
</dbReference>
<comment type="pathway">
    <text evidence="11">Cofactor biosynthesis; pyridoxine 5'-phosphate biosynthesis; pyridoxine 5'-phosphate from D-erythrose 4-phosphate: step 3/5.</text>
</comment>
<dbReference type="Proteomes" id="UP000264141">
    <property type="component" value="Unassembled WGS sequence"/>
</dbReference>
<feature type="binding site" evidence="11">
    <location>
        <position position="176"/>
    </location>
    <ligand>
        <name>pyridoxal 5'-phosphate</name>
        <dbReference type="ChEBI" id="CHEBI:597326"/>
    </ligand>
</feature>
<dbReference type="FunFam" id="3.90.1150.10:FF:000006">
    <property type="entry name" value="Phosphoserine aminotransferase"/>
    <property type="match status" value="1"/>
</dbReference>
<dbReference type="InterPro" id="IPR022278">
    <property type="entry name" value="Pser_aminoTfrase"/>
</dbReference>
<evidence type="ECO:0000256" key="7">
    <source>
        <dbReference type="ARBA" id="ARBA00022898"/>
    </source>
</evidence>
<evidence type="ECO:0000256" key="11">
    <source>
        <dbReference type="HAMAP-Rule" id="MF_00160"/>
    </source>
</evidence>
<dbReference type="OrthoDB" id="9809412at2"/>
<evidence type="ECO:0000256" key="4">
    <source>
        <dbReference type="ARBA" id="ARBA00022576"/>
    </source>
</evidence>
<comment type="subcellular location">
    <subcellularLocation>
        <location evidence="11">Cytoplasm</location>
    </subcellularLocation>
</comment>
<dbReference type="GO" id="GO:0008615">
    <property type="term" value="P:pyridoxine biosynthetic process"/>
    <property type="evidence" value="ECO:0007669"/>
    <property type="project" value="UniProtKB-UniRule"/>
</dbReference>
<keyword evidence="4 11" id="KW-0032">Aminotransferase</keyword>
<comment type="subunit">
    <text evidence="11">Homodimer.</text>
</comment>
<feature type="domain" description="Aminotransferase class V" evidence="13">
    <location>
        <begin position="8"/>
        <end position="348"/>
    </location>
</feature>
<evidence type="ECO:0000256" key="2">
    <source>
        <dbReference type="ARBA" id="ARBA00005099"/>
    </source>
</evidence>
<comment type="catalytic activity">
    <reaction evidence="10 11 12">
        <text>O-phospho-L-serine + 2-oxoglutarate = 3-phosphooxypyruvate + L-glutamate</text>
        <dbReference type="Rhea" id="RHEA:14329"/>
        <dbReference type="ChEBI" id="CHEBI:16810"/>
        <dbReference type="ChEBI" id="CHEBI:18110"/>
        <dbReference type="ChEBI" id="CHEBI:29985"/>
        <dbReference type="ChEBI" id="CHEBI:57524"/>
        <dbReference type="EC" id="2.6.1.52"/>
    </reaction>
</comment>
<dbReference type="SUPFAM" id="SSF53383">
    <property type="entry name" value="PLP-dependent transferases"/>
    <property type="match status" value="1"/>
</dbReference>
<dbReference type="CDD" id="cd00611">
    <property type="entry name" value="PSAT_like"/>
    <property type="match status" value="1"/>
</dbReference>
<evidence type="ECO:0000313" key="15">
    <source>
        <dbReference type="Proteomes" id="UP000264141"/>
    </source>
</evidence>
<protein>
    <recommendedName>
        <fullName evidence="11">Phosphoserine aminotransferase</fullName>
        <ecNumber evidence="11">2.6.1.52</ecNumber>
    </recommendedName>
    <alternativeName>
        <fullName evidence="11">Phosphohydroxythreonine aminotransferase</fullName>
        <shortName evidence="11">PSAT</shortName>
    </alternativeName>
</protein>
<comment type="catalytic activity">
    <reaction evidence="9 11">
        <text>4-(phosphooxy)-L-threonine + 2-oxoglutarate = (R)-3-hydroxy-2-oxo-4-phosphooxybutanoate + L-glutamate</text>
        <dbReference type="Rhea" id="RHEA:16573"/>
        <dbReference type="ChEBI" id="CHEBI:16810"/>
        <dbReference type="ChEBI" id="CHEBI:29985"/>
        <dbReference type="ChEBI" id="CHEBI:58452"/>
        <dbReference type="ChEBI" id="CHEBI:58538"/>
        <dbReference type="EC" id="2.6.1.52"/>
    </reaction>
</comment>
<dbReference type="UniPathway" id="UPA00244">
    <property type="reaction ID" value="UER00311"/>
</dbReference>
<dbReference type="Gene3D" id="3.40.640.10">
    <property type="entry name" value="Type I PLP-dependent aspartate aminotransferase-like (Major domain)"/>
    <property type="match status" value="1"/>
</dbReference>
<evidence type="ECO:0000256" key="8">
    <source>
        <dbReference type="ARBA" id="ARBA00023299"/>
    </source>
</evidence>
<dbReference type="GO" id="GO:0030170">
    <property type="term" value="F:pyridoxal phosphate binding"/>
    <property type="evidence" value="ECO:0007669"/>
    <property type="project" value="UniProtKB-UniRule"/>
</dbReference>
<sequence length="365" mass="39770">MSPIKRVHNFNAGPSILPLPVLERAQAELLDYAGTGMSVMEMSHRSKEFEAIIQTAEADLRELMGIPANYKVMFLQGGASLQFAMVPMNLRPAGASADYIVTGSWSRTAMKEAAKLGAVRTAFNGEGENYTRLPAEGELSFDPKAAYVHFCHNETIHGVEFKSEPAVPEGVPLVCDMSSDFLSQPVDVSKYGLIYAGAQKNAGPAGVTIVIIREDLLARVPGNLPALLNYQVMAESGSLHNTPPCFAIYMVGLVLKWLKDLGGLNAMYEINREKAEMIYKAIDGSGGYYRGHAVPEARSIMNIPFRMPSEELEDLFVKEAKKADLVGLKGHRSVGGLRASIYNALPVESARALVEFMADFQQKHG</sequence>
<evidence type="ECO:0000256" key="5">
    <source>
        <dbReference type="ARBA" id="ARBA00022605"/>
    </source>
</evidence>
<evidence type="ECO:0000256" key="10">
    <source>
        <dbReference type="ARBA" id="ARBA00049007"/>
    </source>
</evidence>
<dbReference type="STRING" id="229919.GCA_001050195_00053"/>
<feature type="binding site" evidence="11">
    <location>
        <position position="45"/>
    </location>
    <ligand>
        <name>L-glutamate</name>
        <dbReference type="ChEBI" id="CHEBI:29985"/>
    </ligand>
</feature>
<dbReference type="GO" id="GO:0006564">
    <property type="term" value="P:L-serine biosynthetic process"/>
    <property type="evidence" value="ECO:0007669"/>
    <property type="project" value="UniProtKB-UniRule"/>
</dbReference>
<feature type="binding site" evidence="11">
    <location>
        <position position="105"/>
    </location>
    <ligand>
        <name>pyridoxal 5'-phosphate</name>
        <dbReference type="ChEBI" id="CHEBI:597326"/>
    </ligand>
</feature>
<comment type="caution">
    <text evidence="14">The sequence shown here is derived from an EMBL/GenBank/DDBJ whole genome shotgun (WGS) entry which is preliminary data.</text>
</comment>
<dbReference type="GO" id="GO:0004648">
    <property type="term" value="F:O-phospho-L-serine:2-oxoglutarate aminotransferase activity"/>
    <property type="evidence" value="ECO:0007669"/>
    <property type="project" value="UniProtKB-UniRule"/>
</dbReference>
<evidence type="ECO:0000256" key="12">
    <source>
        <dbReference type="RuleBase" id="RU004505"/>
    </source>
</evidence>
<dbReference type="NCBIfam" id="NF003764">
    <property type="entry name" value="PRK05355.1"/>
    <property type="match status" value="1"/>
</dbReference>
<comment type="pathway">
    <text evidence="2 11 12">Amino-acid biosynthesis; L-serine biosynthesis; L-serine from 3-phospho-D-glycerate: step 2/3.</text>
</comment>